<accession>A0A0T5PBN2</accession>
<name>A0A0T5PBN2_9RHOB</name>
<organism evidence="2 4">
    <name type="scientific">Roseovarius indicus</name>
    <dbReference type="NCBI Taxonomy" id="540747"/>
    <lineage>
        <taxon>Bacteria</taxon>
        <taxon>Pseudomonadati</taxon>
        <taxon>Pseudomonadota</taxon>
        <taxon>Alphaproteobacteria</taxon>
        <taxon>Rhodobacterales</taxon>
        <taxon>Roseobacteraceae</taxon>
        <taxon>Roseovarius</taxon>
    </lineage>
</organism>
<evidence type="ECO:0000313" key="5">
    <source>
        <dbReference type="Proteomes" id="UP000325785"/>
    </source>
</evidence>
<dbReference type="PANTHER" id="PTHR33570:SF2">
    <property type="entry name" value="CARBOXYMUCONOLACTONE DECARBOXYLASE-LIKE DOMAIN-CONTAINING PROTEIN"/>
    <property type="match status" value="1"/>
</dbReference>
<dbReference type="PATRIC" id="fig|540747.5.peg.3767"/>
<gene>
    <name evidence="3" type="ORF">RIdsm_01336</name>
    <name evidence="2" type="ORF">XM52_07025</name>
</gene>
<keyword evidence="4" id="KW-1185">Reference proteome</keyword>
<reference evidence="3 5" key="2">
    <citation type="submission" date="2018-08" db="EMBL/GenBank/DDBJ databases">
        <title>Genetic Globetrotter - A new plasmid hitch-hiking vast phylogenetic and geographic distances.</title>
        <authorList>
            <person name="Vollmers J."/>
            <person name="Petersen J."/>
        </authorList>
    </citation>
    <scope>NUCLEOTIDE SEQUENCE [LARGE SCALE GENOMIC DNA]</scope>
    <source>
        <strain evidence="3 5">DSM 26383</strain>
    </source>
</reference>
<dbReference type="InterPro" id="IPR052512">
    <property type="entry name" value="4CMD/NDH-1_regulator"/>
</dbReference>
<dbReference type="OrthoDB" id="7507676at2"/>
<dbReference type="RefSeq" id="WP_057814707.1">
    <property type="nucleotide sequence ID" value="NZ_CAXRJZ010000003.1"/>
</dbReference>
<evidence type="ECO:0000313" key="2">
    <source>
        <dbReference type="EMBL" id="KRS18547.1"/>
    </source>
</evidence>
<sequence length="123" mass="13462">MTDRLETGRAILRQTMGDEYYEARASGRNDFNGHYRDLIDGYCFGEGWAGGPLTPRDCSLLVITMLATTGRVPELRAHLRGALNNGCTPEEIRHAMTMVGIYAGIPAGVEGFRSAEIVLAEID</sequence>
<evidence type="ECO:0000259" key="1">
    <source>
        <dbReference type="Pfam" id="PF02627"/>
    </source>
</evidence>
<dbReference type="GO" id="GO:0051920">
    <property type="term" value="F:peroxiredoxin activity"/>
    <property type="evidence" value="ECO:0007669"/>
    <property type="project" value="InterPro"/>
</dbReference>
<dbReference type="InterPro" id="IPR029032">
    <property type="entry name" value="AhpD-like"/>
</dbReference>
<reference evidence="2 4" key="1">
    <citation type="submission" date="2015-04" db="EMBL/GenBank/DDBJ databases">
        <title>The draft genome sequence of Roseovarius indicus B108T.</title>
        <authorList>
            <person name="Li G."/>
            <person name="Lai Q."/>
            <person name="Shao Z."/>
            <person name="Yan P."/>
        </authorList>
    </citation>
    <scope>NUCLEOTIDE SEQUENCE [LARGE SCALE GENOMIC DNA]</scope>
    <source>
        <strain evidence="2 4">B108</strain>
    </source>
</reference>
<feature type="domain" description="Carboxymuconolactone decarboxylase-like" evidence="1">
    <location>
        <begin position="37"/>
        <end position="114"/>
    </location>
</feature>
<dbReference type="EMBL" id="CP031598">
    <property type="protein sequence ID" value="QEW25549.1"/>
    <property type="molecule type" value="Genomic_DNA"/>
</dbReference>
<dbReference type="SUPFAM" id="SSF69118">
    <property type="entry name" value="AhpD-like"/>
    <property type="match status" value="1"/>
</dbReference>
<dbReference type="Pfam" id="PF02627">
    <property type="entry name" value="CMD"/>
    <property type="match status" value="1"/>
</dbReference>
<dbReference type="Gene3D" id="1.20.1290.10">
    <property type="entry name" value="AhpD-like"/>
    <property type="match status" value="1"/>
</dbReference>
<dbReference type="KEGG" id="rid:RIdsm_01336"/>
<dbReference type="Proteomes" id="UP000325785">
    <property type="component" value="Chromosome"/>
</dbReference>
<proteinExistence type="predicted"/>
<dbReference type="AlphaFoldDB" id="A0A0T5PBN2"/>
<dbReference type="InterPro" id="IPR003779">
    <property type="entry name" value="CMD-like"/>
</dbReference>
<dbReference type="PANTHER" id="PTHR33570">
    <property type="entry name" value="4-CARBOXYMUCONOLACTONE DECARBOXYLASE FAMILY PROTEIN"/>
    <property type="match status" value="1"/>
</dbReference>
<evidence type="ECO:0000313" key="3">
    <source>
        <dbReference type="EMBL" id="QEW25549.1"/>
    </source>
</evidence>
<protein>
    <submittedName>
        <fullName evidence="2">4-carboxymuconolactone decarboxylase</fullName>
    </submittedName>
</protein>
<evidence type="ECO:0000313" key="4">
    <source>
        <dbReference type="Proteomes" id="UP000051401"/>
    </source>
</evidence>
<dbReference type="Proteomes" id="UP000051401">
    <property type="component" value="Unassembled WGS sequence"/>
</dbReference>
<dbReference type="EMBL" id="LAXI01000003">
    <property type="protein sequence ID" value="KRS18547.1"/>
    <property type="molecule type" value="Genomic_DNA"/>
</dbReference>
<dbReference type="STRING" id="540747.SAMN04488031_104210"/>